<dbReference type="NCBIfam" id="TIGR01640">
    <property type="entry name" value="F_box_assoc_1"/>
    <property type="match status" value="1"/>
</dbReference>
<name>A0AAF0W987_DAUCS</name>
<evidence type="ECO:0000313" key="3">
    <source>
        <dbReference type="EMBL" id="WOG85176.1"/>
    </source>
</evidence>
<dbReference type="InterPro" id="IPR017451">
    <property type="entry name" value="F-box-assoc_interact_dom"/>
</dbReference>
<dbReference type="Pfam" id="PF07734">
    <property type="entry name" value="FBA_1"/>
    <property type="match status" value="1"/>
</dbReference>
<dbReference type="Pfam" id="PF00646">
    <property type="entry name" value="F-box"/>
    <property type="match status" value="1"/>
</dbReference>
<dbReference type="Gene3D" id="1.20.1280.50">
    <property type="match status" value="1"/>
</dbReference>
<organism evidence="3 4">
    <name type="scientific">Daucus carota subsp. sativus</name>
    <name type="common">Carrot</name>
    <dbReference type="NCBI Taxonomy" id="79200"/>
    <lineage>
        <taxon>Eukaryota</taxon>
        <taxon>Viridiplantae</taxon>
        <taxon>Streptophyta</taxon>
        <taxon>Embryophyta</taxon>
        <taxon>Tracheophyta</taxon>
        <taxon>Spermatophyta</taxon>
        <taxon>Magnoliopsida</taxon>
        <taxon>eudicotyledons</taxon>
        <taxon>Gunneridae</taxon>
        <taxon>Pentapetalae</taxon>
        <taxon>asterids</taxon>
        <taxon>campanulids</taxon>
        <taxon>Apiales</taxon>
        <taxon>Apiaceae</taxon>
        <taxon>Apioideae</taxon>
        <taxon>Scandiceae</taxon>
        <taxon>Daucinae</taxon>
        <taxon>Daucus</taxon>
        <taxon>Daucus sect. Daucus</taxon>
    </lineage>
</organism>
<evidence type="ECO:0000259" key="2">
    <source>
        <dbReference type="Pfam" id="PF07734"/>
    </source>
</evidence>
<feature type="domain" description="F-box" evidence="1">
    <location>
        <begin position="10"/>
        <end position="48"/>
    </location>
</feature>
<reference evidence="3" key="1">
    <citation type="journal article" date="2016" name="Nat. Genet.">
        <title>A high-quality carrot genome assembly provides new insights into carotenoid accumulation and asterid genome evolution.</title>
        <authorList>
            <person name="Iorizzo M."/>
            <person name="Ellison S."/>
            <person name="Senalik D."/>
            <person name="Zeng P."/>
            <person name="Satapoomin P."/>
            <person name="Huang J."/>
            <person name="Bowman M."/>
            <person name="Iovene M."/>
            <person name="Sanseverino W."/>
            <person name="Cavagnaro P."/>
            <person name="Yildiz M."/>
            <person name="Macko-Podgorni A."/>
            <person name="Moranska E."/>
            <person name="Grzebelus E."/>
            <person name="Grzebelus D."/>
            <person name="Ashrafi H."/>
            <person name="Zheng Z."/>
            <person name="Cheng S."/>
            <person name="Spooner D."/>
            <person name="Van Deynze A."/>
            <person name="Simon P."/>
        </authorList>
    </citation>
    <scope>NUCLEOTIDE SEQUENCE</scope>
    <source>
        <tissue evidence="3">Leaf</tissue>
    </source>
</reference>
<protein>
    <recommendedName>
        <fullName evidence="5">F-box domain-containing protein</fullName>
    </recommendedName>
</protein>
<dbReference type="AlphaFoldDB" id="A0AAF0W987"/>
<dbReference type="InterPro" id="IPR006527">
    <property type="entry name" value="F-box-assoc_dom_typ1"/>
</dbReference>
<evidence type="ECO:0008006" key="5">
    <source>
        <dbReference type="Google" id="ProtNLM"/>
    </source>
</evidence>
<reference evidence="3" key="2">
    <citation type="submission" date="2022-03" db="EMBL/GenBank/DDBJ databases">
        <title>Draft title - Genomic analysis of global carrot germplasm unveils the trajectory of domestication and the origin of high carotenoid orange carrot.</title>
        <authorList>
            <person name="Iorizzo M."/>
            <person name="Ellison S."/>
            <person name="Senalik D."/>
            <person name="Macko-Podgorni A."/>
            <person name="Grzebelus D."/>
            <person name="Bostan H."/>
            <person name="Rolling W."/>
            <person name="Curaba J."/>
            <person name="Simon P."/>
        </authorList>
    </citation>
    <scope>NUCLEOTIDE SEQUENCE</scope>
    <source>
        <tissue evidence="3">Leaf</tissue>
    </source>
</reference>
<dbReference type="KEGG" id="dcr:108202549"/>
<dbReference type="InterPro" id="IPR036047">
    <property type="entry name" value="F-box-like_dom_sf"/>
</dbReference>
<dbReference type="PANTHER" id="PTHR31672">
    <property type="entry name" value="BNACNNG10540D PROTEIN"/>
    <property type="match status" value="1"/>
</dbReference>
<dbReference type="InterPro" id="IPR050796">
    <property type="entry name" value="SCF_F-box_component"/>
</dbReference>
<dbReference type="Proteomes" id="UP000077755">
    <property type="component" value="Chromosome 1"/>
</dbReference>
<evidence type="ECO:0000313" key="4">
    <source>
        <dbReference type="Proteomes" id="UP000077755"/>
    </source>
</evidence>
<accession>A0AAF0W987</accession>
<gene>
    <name evidence="3" type="ORF">DCAR_0104364</name>
</gene>
<keyword evidence="4" id="KW-1185">Reference proteome</keyword>
<sequence>MAWNSTTSFDDLSQETATNILSRLPVKALIRSTTVNKKWYSLITNPHFISAQIKHAISQSDDNVVLVIPPVISQEKHCSLVSIETSKVLEKYELPFTTRTKSLKLIDSLDGLMLLTDLHAFYASRHLYLWNPCVKTHRPLVSSCFKKLFEDPYISYFISGLGFNQASNDYRVVRVVYDVINKMNPAKAEVYSLSKQTWRKIKDPVVPRIGQSDGVYVDGRFYWLETTPPDTREDGRIHKIKDLWILSFDFENEVFGELKVPKIVSKCIGTTALSKLVQFEGSLALCVFDAQSTDRGVTYPLRIWLLRKENGVVSWILRFTAALREVGWPINITNKGTILIETRPSTSRIDVTSIVSCNLKSMHYKNLGFGKPKGVEDPMLIPEPCTVDTSFTESLVMYEGGKSILKFSK</sequence>
<dbReference type="PANTHER" id="PTHR31672:SF13">
    <property type="entry name" value="F-BOX PROTEIN CPR30-LIKE"/>
    <property type="match status" value="1"/>
</dbReference>
<dbReference type="SUPFAM" id="SSF81383">
    <property type="entry name" value="F-box domain"/>
    <property type="match status" value="1"/>
</dbReference>
<dbReference type="EMBL" id="CP093343">
    <property type="protein sequence ID" value="WOG85176.1"/>
    <property type="molecule type" value="Genomic_DNA"/>
</dbReference>
<proteinExistence type="predicted"/>
<dbReference type="InterPro" id="IPR001810">
    <property type="entry name" value="F-box_dom"/>
</dbReference>
<feature type="domain" description="F-box associated beta-propeller type 1" evidence="2">
    <location>
        <begin position="106"/>
        <end position="325"/>
    </location>
</feature>
<evidence type="ECO:0000259" key="1">
    <source>
        <dbReference type="Pfam" id="PF00646"/>
    </source>
</evidence>